<feature type="region of interest" description="Disordered" evidence="1">
    <location>
        <begin position="55"/>
        <end position="74"/>
    </location>
</feature>
<dbReference type="STRING" id="713585.THITH_06610"/>
<dbReference type="PANTHER" id="PTHR36508:SF1">
    <property type="entry name" value="PROTEIN SLYX"/>
    <property type="match status" value="1"/>
</dbReference>
<dbReference type="PANTHER" id="PTHR36508">
    <property type="entry name" value="PROTEIN SLYX"/>
    <property type="match status" value="1"/>
</dbReference>
<dbReference type="InterPro" id="IPR007236">
    <property type="entry name" value="SlyX"/>
</dbReference>
<proteinExistence type="predicted"/>
<dbReference type="Pfam" id="PF04102">
    <property type="entry name" value="SlyX"/>
    <property type="match status" value="1"/>
</dbReference>
<evidence type="ECO:0008006" key="4">
    <source>
        <dbReference type="Google" id="ProtNLM"/>
    </source>
</evidence>
<dbReference type="AlphaFoldDB" id="W0DL44"/>
<accession>W0DL44</accession>
<evidence type="ECO:0000313" key="2">
    <source>
        <dbReference type="EMBL" id="AHE97982.1"/>
    </source>
</evidence>
<name>W0DL44_9GAMM</name>
<evidence type="ECO:0000256" key="1">
    <source>
        <dbReference type="SAM" id="MobiDB-lite"/>
    </source>
</evidence>
<dbReference type="Proteomes" id="UP000005289">
    <property type="component" value="Chromosome"/>
</dbReference>
<dbReference type="EMBL" id="CP007029">
    <property type="protein sequence ID" value="AHE97982.1"/>
    <property type="molecule type" value="Genomic_DNA"/>
</dbReference>
<evidence type="ECO:0000313" key="3">
    <source>
        <dbReference type="Proteomes" id="UP000005289"/>
    </source>
</evidence>
<keyword evidence="3" id="KW-1185">Reference proteome</keyword>
<dbReference type="KEGG" id="tti:THITH_06610"/>
<dbReference type="HOGENOM" id="CLU_180796_5_3_6"/>
<dbReference type="RefSeq" id="WP_006748660.1">
    <property type="nucleotide sequence ID" value="NZ_CP007029.1"/>
</dbReference>
<gene>
    <name evidence="2" type="ORF">THITH_06610</name>
</gene>
<protein>
    <recommendedName>
        <fullName evidence="4">Protein SlyX homolog</fullName>
    </recommendedName>
</protein>
<reference evidence="2 3" key="1">
    <citation type="submission" date="2013-12" db="EMBL/GenBank/DDBJ databases">
        <authorList>
            <consortium name="DOE Joint Genome Institute"/>
            <person name="Muyzer G."/>
            <person name="Huntemann M."/>
            <person name="Han J."/>
            <person name="Chen A."/>
            <person name="Kyrpides N."/>
            <person name="Mavromatis K."/>
            <person name="Markowitz V."/>
            <person name="Palaniappan K."/>
            <person name="Ivanova N."/>
            <person name="Schaumberg A."/>
            <person name="Pati A."/>
            <person name="Liolios K."/>
            <person name="Nordberg H.P."/>
            <person name="Cantor M.N."/>
            <person name="Hua S.X."/>
            <person name="Woyke T."/>
        </authorList>
    </citation>
    <scope>NUCLEOTIDE SEQUENCE [LARGE SCALE GENOMIC DNA]</scope>
    <source>
        <strain evidence="2 3">ARh 1</strain>
    </source>
</reference>
<sequence length="74" mass="8511">MSDSEQPLLRRIEELEIRAAHQEYALEQQGQELLRLQQANTLLTRRLQELADRVQALADRPAADPADEPPPPHY</sequence>
<organism evidence="2 3">
    <name type="scientific">Thioalkalivibrio paradoxus ARh 1</name>
    <dbReference type="NCBI Taxonomy" id="713585"/>
    <lineage>
        <taxon>Bacteria</taxon>
        <taxon>Pseudomonadati</taxon>
        <taxon>Pseudomonadota</taxon>
        <taxon>Gammaproteobacteria</taxon>
        <taxon>Chromatiales</taxon>
        <taxon>Ectothiorhodospiraceae</taxon>
        <taxon>Thioalkalivibrio</taxon>
    </lineage>
</organism>